<organism evidence="1 2">
    <name type="scientific">Hypsibius exemplaris</name>
    <name type="common">Freshwater tardigrade</name>
    <dbReference type="NCBI Taxonomy" id="2072580"/>
    <lineage>
        <taxon>Eukaryota</taxon>
        <taxon>Metazoa</taxon>
        <taxon>Ecdysozoa</taxon>
        <taxon>Tardigrada</taxon>
        <taxon>Eutardigrada</taxon>
        <taxon>Parachela</taxon>
        <taxon>Hypsibioidea</taxon>
        <taxon>Hypsibiidae</taxon>
        <taxon>Hypsibius</taxon>
    </lineage>
</organism>
<gene>
    <name evidence="1" type="ORF">BV898_18035</name>
</gene>
<name>A0A9X6RMQ4_HYPEX</name>
<reference evidence="2" key="1">
    <citation type="submission" date="2017-01" db="EMBL/GenBank/DDBJ databases">
        <title>Comparative genomics of anhydrobiosis in the tardigrade Hypsibius dujardini.</title>
        <authorList>
            <person name="Yoshida Y."/>
            <person name="Koutsovoulos G."/>
            <person name="Laetsch D."/>
            <person name="Stevens L."/>
            <person name="Kumar S."/>
            <person name="Horikawa D."/>
            <person name="Ishino K."/>
            <person name="Komine S."/>
            <person name="Tomita M."/>
            <person name="Blaxter M."/>
            <person name="Arakawa K."/>
        </authorList>
    </citation>
    <scope>NUCLEOTIDE SEQUENCE [LARGE SCALE GENOMIC DNA]</scope>
    <source>
        <strain evidence="2">Z151</strain>
    </source>
</reference>
<dbReference type="Proteomes" id="UP000192578">
    <property type="component" value="Unassembled WGS sequence"/>
</dbReference>
<dbReference type="AlphaFoldDB" id="A0A9X6RMQ4"/>
<dbReference type="EMBL" id="MTYJ01000333">
    <property type="protein sequence ID" value="OWA53614.1"/>
    <property type="molecule type" value="Genomic_DNA"/>
</dbReference>
<evidence type="ECO:0000313" key="2">
    <source>
        <dbReference type="Proteomes" id="UP000192578"/>
    </source>
</evidence>
<proteinExistence type="predicted"/>
<accession>A0A9X6RMQ4</accession>
<evidence type="ECO:0000313" key="1">
    <source>
        <dbReference type="EMBL" id="OWA53614.1"/>
    </source>
</evidence>
<sequence>MLISYVVARRMPGHLSLECHPDTSMRLSQLRALNPPGGPALLLLIPTLWIVASELGITVVTTMAMDGDYGEWNTQTGARTQRRIHRLLHSNASSRTMLVILDDRCRT</sequence>
<keyword evidence="2" id="KW-1185">Reference proteome</keyword>
<comment type="caution">
    <text evidence="1">The sequence shown here is derived from an EMBL/GenBank/DDBJ whole genome shotgun (WGS) entry which is preliminary data.</text>
</comment>
<protein>
    <submittedName>
        <fullName evidence="1">Uncharacterized protein</fullName>
    </submittedName>
</protein>